<evidence type="ECO:0000313" key="2">
    <source>
        <dbReference type="EMBL" id="SMY08804.1"/>
    </source>
</evidence>
<feature type="domain" description="YdhG-like" evidence="1">
    <location>
        <begin position="28"/>
        <end position="128"/>
    </location>
</feature>
<dbReference type="Pfam" id="PF08818">
    <property type="entry name" value="DUF1801"/>
    <property type="match status" value="1"/>
</dbReference>
<sequence length="142" mass="15762">MTEAKTKPTSADVAAFIAAVEPKRRHDDALVLDEMFRRITGWAPRMWGPTIIGYGQYAYTYDSGHSGTAPATGFSPRKASLSLYIMPGYDDMGDMLDRLGKHKIGKSCLYINKLDDVDPAVLEEIIRAGLDRLGRNWPIEPS</sequence>
<gene>
    <name evidence="2" type="ORF">LOM8899_02962</name>
</gene>
<keyword evidence="3" id="KW-1185">Reference proteome</keyword>
<evidence type="ECO:0000259" key="1">
    <source>
        <dbReference type="Pfam" id="PF08818"/>
    </source>
</evidence>
<dbReference type="SUPFAM" id="SSF159888">
    <property type="entry name" value="YdhG-like"/>
    <property type="match status" value="1"/>
</dbReference>
<organism evidence="2 3">
    <name type="scientific">Flavimaricola marinus</name>
    <dbReference type="NCBI Taxonomy" id="1819565"/>
    <lineage>
        <taxon>Bacteria</taxon>
        <taxon>Pseudomonadati</taxon>
        <taxon>Pseudomonadota</taxon>
        <taxon>Alphaproteobacteria</taxon>
        <taxon>Rhodobacterales</taxon>
        <taxon>Paracoccaceae</taxon>
        <taxon>Flavimaricola</taxon>
    </lineage>
</organism>
<protein>
    <recommendedName>
        <fullName evidence="1">YdhG-like domain-containing protein</fullName>
    </recommendedName>
</protein>
<dbReference type="Proteomes" id="UP000201613">
    <property type="component" value="Unassembled WGS sequence"/>
</dbReference>
<name>A0A238LHC2_9RHOB</name>
<dbReference type="InterPro" id="IPR014922">
    <property type="entry name" value="YdhG-like"/>
</dbReference>
<dbReference type="AlphaFoldDB" id="A0A238LHC2"/>
<proteinExistence type="predicted"/>
<accession>A0A238LHC2</accession>
<dbReference type="RefSeq" id="WP_093992960.1">
    <property type="nucleotide sequence ID" value="NZ_FXZK01000005.1"/>
</dbReference>
<dbReference type="EMBL" id="FXZK01000005">
    <property type="protein sequence ID" value="SMY08804.1"/>
    <property type="molecule type" value="Genomic_DNA"/>
</dbReference>
<evidence type="ECO:0000313" key="3">
    <source>
        <dbReference type="Proteomes" id="UP000201613"/>
    </source>
</evidence>
<reference evidence="2 3" key="1">
    <citation type="submission" date="2017-05" db="EMBL/GenBank/DDBJ databases">
        <authorList>
            <person name="Song R."/>
            <person name="Chenine A.L."/>
            <person name="Ruprecht R.M."/>
        </authorList>
    </citation>
    <scope>NUCLEOTIDE SEQUENCE [LARGE SCALE GENOMIC DNA]</scope>
    <source>
        <strain evidence="2 3">CECT 8899</strain>
    </source>
</reference>
<dbReference type="OrthoDB" id="5951444at2"/>